<sequence>MSSLTLTFSFCNLSVLMNSDVRSLGQSITLYRNFYMVVSTFFSFPCQSEMLGIALNIL</sequence>
<reference evidence="1" key="2">
    <citation type="journal article" date="2015" name="Data Brief">
        <title>Shoot transcriptome of the giant reed, Arundo donax.</title>
        <authorList>
            <person name="Barrero R.A."/>
            <person name="Guerrero F.D."/>
            <person name="Moolhuijzen P."/>
            <person name="Goolsby J.A."/>
            <person name="Tidwell J."/>
            <person name="Bellgard S.E."/>
            <person name="Bellgard M.I."/>
        </authorList>
    </citation>
    <scope>NUCLEOTIDE SEQUENCE</scope>
    <source>
        <tissue evidence="1">Shoot tissue taken approximately 20 cm above the soil surface</tissue>
    </source>
</reference>
<name>A0A0A9AM00_ARUDO</name>
<evidence type="ECO:0000313" key="1">
    <source>
        <dbReference type="EMBL" id="JAD52739.1"/>
    </source>
</evidence>
<reference evidence="1" key="1">
    <citation type="submission" date="2014-09" db="EMBL/GenBank/DDBJ databases">
        <authorList>
            <person name="Magalhaes I.L.F."/>
            <person name="Oliveira U."/>
            <person name="Santos F.R."/>
            <person name="Vidigal T.H.D.A."/>
            <person name="Brescovit A.D."/>
            <person name="Santos A.J."/>
        </authorList>
    </citation>
    <scope>NUCLEOTIDE SEQUENCE</scope>
    <source>
        <tissue evidence="1">Shoot tissue taken approximately 20 cm above the soil surface</tissue>
    </source>
</reference>
<proteinExistence type="predicted"/>
<accession>A0A0A9AM00</accession>
<organism evidence="1">
    <name type="scientific">Arundo donax</name>
    <name type="common">Giant reed</name>
    <name type="synonym">Donax arundinaceus</name>
    <dbReference type="NCBI Taxonomy" id="35708"/>
    <lineage>
        <taxon>Eukaryota</taxon>
        <taxon>Viridiplantae</taxon>
        <taxon>Streptophyta</taxon>
        <taxon>Embryophyta</taxon>
        <taxon>Tracheophyta</taxon>
        <taxon>Spermatophyta</taxon>
        <taxon>Magnoliopsida</taxon>
        <taxon>Liliopsida</taxon>
        <taxon>Poales</taxon>
        <taxon>Poaceae</taxon>
        <taxon>PACMAD clade</taxon>
        <taxon>Arundinoideae</taxon>
        <taxon>Arundineae</taxon>
        <taxon>Arundo</taxon>
    </lineage>
</organism>
<dbReference type="AlphaFoldDB" id="A0A0A9AM00"/>
<dbReference type="EMBL" id="GBRH01245156">
    <property type="protein sequence ID" value="JAD52739.1"/>
    <property type="molecule type" value="Transcribed_RNA"/>
</dbReference>
<protein>
    <submittedName>
        <fullName evidence="1">Uncharacterized protein</fullName>
    </submittedName>
</protein>